<evidence type="ECO:0000313" key="7">
    <source>
        <dbReference type="Proteomes" id="UP000477849"/>
    </source>
</evidence>
<feature type="transmembrane region" description="Helical" evidence="5">
    <location>
        <begin position="37"/>
        <end position="58"/>
    </location>
</feature>
<feature type="transmembrane region" description="Helical" evidence="5">
    <location>
        <begin position="234"/>
        <end position="254"/>
    </location>
</feature>
<dbReference type="Gene3D" id="1.20.1250.20">
    <property type="entry name" value="MFS general substrate transporter like domains"/>
    <property type="match status" value="2"/>
</dbReference>
<organism evidence="6 7">
    <name type="scientific">Rhizobium daejeonense</name>
    <dbReference type="NCBI Taxonomy" id="240521"/>
    <lineage>
        <taxon>Bacteria</taxon>
        <taxon>Pseudomonadati</taxon>
        <taxon>Pseudomonadota</taxon>
        <taxon>Alphaproteobacteria</taxon>
        <taxon>Hyphomicrobiales</taxon>
        <taxon>Rhizobiaceae</taxon>
        <taxon>Rhizobium/Agrobacterium group</taxon>
        <taxon>Rhizobium</taxon>
    </lineage>
</organism>
<feature type="transmembrane region" description="Helical" evidence="5">
    <location>
        <begin position="70"/>
        <end position="102"/>
    </location>
</feature>
<evidence type="ECO:0000256" key="1">
    <source>
        <dbReference type="ARBA" id="ARBA00004141"/>
    </source>
</evidence>
<sequence length="390" mass="41514">MPILAPPALIFFCNSVLFISLFTRLPSIQASMQVNKATLGLALLGGALGTVLALPIAGKINNWLSPRRTAALSLMILSFVMPLLAMVPYAGFVACFVFFAFIRTMLDVAQNMISTGIEQSSGVKVLSRSHGFWSVGLLLGTMASSWAAGQGITPVGHLAAIGVFVFVCALVVLRITPEMSSLTVARSSGNTPTFIRPTRGILLVALMLFGLAIIEGAIYDWGMFLIRERITTDPARAGLLFAFFTIGMGVTRLSGDWLREIFRPAILLRASAVSVALGLGIILNFENEWLAAIALALIGCGVAFNYPLAVSTIISMRSVNSPAENLAALSMVMLIATIGIPPLLGSVAELYGITTSFVAILPLTLLAFFMAPVSEGRGLQRDENVGQETR</sequence>
<dbReference type="RefSeq" id="WP_163905546.1">
    <property type="nucleotide sequence ID" value="NZ_CP048427.1"/>
</dbReference>
<reference evidence="6 7" key="1">
    <citation type="submission" date="2020-02" db="EMBL/GenBank/DDBJ databases">
        <title>Genome sequence of the type strain CCBAU10050 of Rhizobium daejeonense.</title>
        <authorList>
            <person name="Gao J."/>
            <person name="Sun J."/>
        </authorList>
    </citation>
    <scope>NUCLEOTIDE SEQUENCE [LARGE SCALE GENOMIC DNA]</scope>
    <source>
        <strain evidence="6 7">CCBAU10050</strain>
    </source>
</reference>
<feature type="transmembrane region" description="Helical" evidence="5">
    <location>
        <begin position="350"/>
        <end position="371"/>
    </location>
</feature>
<comment type="caution">
    <text evidence="6">The sequence shown here is derived from an EMBL/GenBank/DDBJ whole genome shotgun (WGS) entry which is preliminary data.</text>
</comment>
<evidence type="ECO:0000256" key="4">
    <source>
        <dbReference type="ARBA" id="ARBA00023136"/>
    </source>
</evidence>
<dbReference type="AlphaFoldDB" id="A0A6M1RRR6"/>
<name>A0A6M1RRR6_9HYPH</name>
<feature type="transmembrane region" description="Helical" evidence="5">
    <location>
        <begin position="194"/>
        <end position="214"/>
    </location>
</feature>
<dbReference type="EMBL" id="JAAKZH010000003">
    <property type="protein sequence ID" value="NGO64032.1"/>
    <property type="molecule type" value="Genomic_DNA"/>
</dbReference>
<feature type="transmembrane region" description="Helical" evidence="5">
    <location>
        <begin position="326"/>
        <end position="344"/>
    </location>
</feature>
<protein>
    <submittedName>
        <fullName evidence="6">MFS transporter</fullName>
    </submittedName>
</protein>
<keyword evidence="3 5" id="KW-1133">Transmembrane helix</keyword>
<feature type="transmembrane region" description="Helical" evidence="5">
    <location>
        <begin position="6"/>
        <end position="25"/>
    </location>
</feature>
<keyword evidence="7" id="KW-1185">Reference proteome</keyword>
<accession>A0A6M1RRR6</accession>
<feature type="transmembrane region" description="Helical" evidence="5">
    <location>
        <begin position="131"/>
        <end position="149"/>
    </location>
</feature>
<feature type="transmembrane region" description="Helical" evidence="5">
    <location>
        <begin position="266"/>
        <end position="283"/>
    </location>
</feature>
<dbReference type="InterPro" id="IPR051788">
    <property type="entry name" value="MFS_Transporter"/>
</dbReference>
<evidence type="ECO:0000313" key="6">
    <source>
        <dbReference type="EMBL" id="NGO64032.1"/>
    </source>
</evidence>
<dbReference type="Proteomes" id="UP000477849">
    <property type="component" value="Unassembled WGS sequence"/>
</dbReference>
<feature type="transmembrane region" description="Helical" evidence="5">
    <location>
        <begin position="155"/>
        <end position="173"/>
    </location>
</feature>
<feature type="transmembrane region" description="Helical" evidence="5">
    <location>
        <begin position="289"/>
        <end position="314"/>
    </location>
</feature>
<dbReference type="PANTHER" id="PTHR23514:SF13">
    <property type="entry name" value="INNER MEMBRANE PROTEIN YBJJ"/>
    <property type="match status" value="1"/>
</dbReference>
<dbReference type="InterPro" id="IPR036259">
    <property type="entry name" value="MFS_trans_sf"/>
</dbReference>
<dbReference type="SUPFAM" id="SSF103473">
    <property type="entry name" value="MFS general substrate transporter"/>
    <property type="match status" value="1"/>
</dbReference>
<gene>
    <name evidence="6" type="ORF">G6N76_10135</name>
</gene>
<proteinExistence type="predicted"/>
<dbReference type="GO" id="GO:0016020">
    <property type="term" value="C:membrane"/>
    <property type="evidence" value="ECO:0007669"/>
    <property type="project" value="UniProtKB-SubCell"/>
</dbReference>
<keyword evidence="4 5" id="KW-0472">Membrane</keyword>
<dbReference type="PANTHER" id="PTHR23514">
    <property type="entry name" value="BYPASS OF STOP CODON PROTEIN 6"/>
    <property type="match status" value="1"/>
</dbReference>
<evidence type="ECO:0000256" key="3">
    <source>
        <dbReference type="ARBA" id="ARBA00022989"/>
    </source>
</evidence>
<evidence type="ECO:0000256" key="2">
    <source>
        <dbReference type="ARBA" id="ARBA00022692"/>
    </source>
</evidence>
<evidence type="ECO:0000256" key="5">
    <source>
        <dbReference type="SAM" id="Phobius"/>
    </source>
</evidence>
<comment type="subcellular location">
    <subcellularLocation>
        <location evidence="1">Membrane</location>
        <topology evidence="1">Multi-pass membrane protein</topology>
    </subcellularLocation>
</comment>
<keyword evidence="2 5" id="KW-0812">Transmembrane</keyword>